<sequence>MGGGAGCVCGVEAVDDEEEDEEEGEPTAADVCSTTAVATGAEAATSSDAEAGAAAAATTAADEDDGGDDELEGGSELWDDGLPGILGNEHTSQRVMSSWFWNVQRLQVHCSPAIAGCGCGCWGSCGSAGADIERPPWYRPPSADATAAAAGSCWWLVENLGGGGRGGRGGRFTYGPVGCDGDPSILSWACCWSTSFCIRSTSSSSS</sequence>
<feature type="compositionally biased region" description="Low complexity" evidence="1">
    <location>
        <begin position="33"/>
        <end position="60"/>
    </location>
</feature>
<reference evidence="2" key="1">
    <citation type="submission" date="2021-05" db="EMBL/GenBank/DDBJ databases">
        <authorList>
            <person name="Alioto T."/>
            <person name="Alioto T."/>
            <person name="Gomez Garrido J."/>
        </authorList>
    </citation>
    <scope>NUCLEOTIDE SEQUENCE</scope>
</reference>
<protein>
    <submittedName>
        <fullName evidence="2">(northern house mosquito) hypothetical protein</fullName>
    </submittedName>
</protein>
<feature type="compositionally biased region" description="Acidic residues" evidence="1">
    <location>
        <begin position="13"/>
        <end position="25"/>
    </location>
</feature>
<feature type="compositionally biased region" description="Acidic residues" evidence="1">
    <location>
        <begin position="61"/>
        <end position="79"/>
    </location>
</feature>
<name>A0A8D8A2V1_CULPI</name>
<dbReference type="EMBL" id="HBUE01009015">
    <property type="protein sequence ID" value="CAG6447397.1"/>
    <property type="molecule type" value="Transcribed_RNA"/>
</dbReference>
<dbReference type="EMBL" id="HBUE01009017">
    <property type="protein sequence ID" value="CAG6447401.1"/>
    <property type="molecule type" value="Transcribed_RNA"/>
</dbReference>
<organism evidence="2">
    <name type="scientific">Culex pipiens</name>
    <name type="common">House mosquito</name>
    <dbReference type="NCBI Taxonomy" id="7175"/>
    <lineage>
        <taxon>Eukaryota</taxon>
        <taxon>Metazoa</taxon>
        <taxon>Ecdysozoa</taxon>
        <taxon>Arthropoda</taxon>
        <taxon>Hexapoda</taxon>
        <taxon>Insecta</taxon>
        <taxon>Pterygota</taxon>
        <taxon>Neoptera</taxon>
        <taxon>Endopterygota</taxon>
        <taxon>Diptera</taxon>
        <taxon>Nematocera</taxon>
        <taxon>Culicoidea</taxon>
        <taxon>Culicidae</taxon>
        <taxon>Culicinae</taxon>
        <taxon>Culicini</taxon>
        <taxon>Culex</taxon>
        <taxon>Culex</taxon>
    </lineage>
</organism>
<accession>A0A8D8A2V1</accession>
<proteinExistence type="predicted"/>
<evidence type="ECO:0000256" key="1">
    <source>
        <dbReference type="SAM" id="MobiDB-lite"/>
    </source>
</evidence>
<feature type="region of interest" description="Disordered" evidence="1">
    <location>
        <begin position="1"/>
        <end position="85"/>
    </location>
</feature>
<dbReference type="EMBL" id="HBUE01009016">
    <property type="protein sequence ID" value="CAG6447399.1"/>
    <property type="molecule type" value="Transcribed_RNA"/>
</dbReference>
<evidence type="ECO:0000313" key="2">
    <source>
        <dbReference type="EMBL" id="CAG6447397.1"/>
    </source>
</evidence>
<dbReference type="AlphaFoldDB" id="A0A8D8A2V1"/>